<dbReference type="RefSeq" id="WP_114538615.1">
    <property type="nucleotide sequence ID" value="NZ_JAMTCE010000004.1"/>
</dbReference>
<evidence type="ECO:0000256" key="3">
    <source>
        <dbReference type="ARBA" id="ARBA00023004"/>
    </source>
</evidence>
<dbReference type="GO" id="GO:0051539">
    <property type="term" value="F:4 iron, 4 sulfur cluster binding"/>
    <property type="evidence" value="ECO:0007669"/>
    <property type="project" value="UniProtKB-KW"/>
</dbReference>
<reference evidence="6 7" key="1">
    <citation type="journal article" date="2019" name="Microbiol. Resour. Announc.">
        <title>Draft Genome Sequences of Type Strains of Gordonibacter faecihominis, Paraeggerthella hongkongensis, Parvibacter caecicola,Slackia equolifaciens, Slackia faecicanis, and Slackia isoflavoniconvertens.</title>
        <authorList>
            <person name="Danylec N."/>
            <person name="Stoll D.A."/>
            <person name="Dotsch A."/>
            <person name="Huch M."/>
        </authorList>
    </citation>
    <scope>NUCLEOTIDE SEQUENCE [LARGE SCALE GENOMIC DNA]</scope>
    <source>
        <strain evidence="6 7">DSM 18785</strain>
    </source>
</reference>
<dbReference type="InterPro" id="IPR017896">
    <property type="entry name" value="4Fe4S_Fe-S-bd"/>
</dbReference>
<dbReference type="SUPFAM" id="SSF54862">
    <property type="entry name" value="4Fe-4S ferredoxins"/>
    <property type="match status" value="1"/>
</dbReference>
<dbReference type="EMBL" id="QICA01000005">
    <property type="protein sequence ID" value="RNL38639.1"/>
    <property type="molecule type" value="Genomic_DNA"/>
</dbReference>
<name>A0A3N0AVU7_9ACTN</name>
<dbReference type="PROSITE" id="PS51379">
    <property type="entry name" value="4FE4S_FER_2"/>
    <property type="match status" value="3"/>
</dbReference>
<evidence type="ECO:0000313" key="7">
    <source>
        <dbReference type="Proteomes" id="UP000278327"/>
    </source>
</evidence>
<evidence type="ECO:0000256" key="1">
    <source>
        <dbReference type="ARBA" id="ARBA00022485"/>
    </source>
</evidence>
<evidence type="ECO:0000313" key="6">
    <source>
        <dbReference type="EMBL" id="RNL38639.1"/>
    </source>
</evidence>
<organism evidence="6 7">
    <name type="scientific">Adlercreutzia equolifaciens subsp. celatus DSM 18785</name>
    <dbReference type="NCBI Taxonomy" id="1121021"/>
    <lineage>
        <taxon>Bacteria</taxon>
        <taxon>Bacillati</taxon>
        <taxon>Actinomycetota</taxon>
        <taxon>Coriobacteriia</taxon>
        <taxon>Eggerthellales</taxon>
        <taxon>Eggerthellaceae</taxon>
        <taxon>Adlercreutzia</taxon>
    </lineage>
</organism>
<dbReference type="Proteomes" id="UP000278327">
    <property type="component" value="Unassembled WGS sequence"/>
</dbReference>
<dbReference type="PANTHER" id="PTHR43177:SF3">
    <property type="entry name" value="PROTEIN NRFC HOMOLOG"/>
    <property type="match status" value="1"/>
</dbReference>
<evidence type="ECO:0000256" key="2">
    <source>
        <dbReference type="ARBA" id="ARBA00022723"/>
    </source>
</evidence>
<evidence type="ECO:0000256" key="4">
    <source>
        <dbReference type="ARBA" id="ARBA00023014"/>
    </source>
</evidence>
<sequence>MARYAIVTDLNRCVGCQACSAACKTINGVMPGDFWIKTLRIGPTPKEGGSGDWPDVEMYFLPIQCQHCEDPECVKVCPTQASHVTEDGTVQIDKDKCIGCQFCAMACPYGVRYLNEEERVVEKCTLCQQRTAQGELPQCVAQCGSRARFFGDLDEGLESFQALAPTHDLATPYEEMMQNRTTLGEWVEPFTEADVYHLTDTGNGPKHCYILRNRKWQGEE</sequence>
<keyword evidence="4" id="KW-0411">Iron-sulfur</keyword>
<proteinExistence type="predicted"/>
<dbReference type="Gene3D" id="3.30.70.20">
    <property type="match status" value="2"/>
</dbReference>
<dbReference type="InterPro" id="IPR017900">
    <property type="entry name" value="4Fe4S_Fe_S_CS"/>
</dbReference>
<dbReference type="CDD" id="cd10551">
    <property type="entry name" value="PsrB"/>
    <property type="match status" value="1"/>
</dbReference>
<accession>A0A3N0AVU7</accession>
<dbReference type="Pfam" id="PF13247">
    <property type="entry name" value="Fer4_11"/>
    <property type="match status" value="1"/>
</dbReference>
<keyword evidence="3" id="KW-0408">Iron</keyword>
<protein>
    <submittedName>
        <fullName evidence="6">4Fe-4S ferredoxin</fullName>
    </submittedName>
</protein>
<dbReference type="InterPro" id="IPR050954">
    <property type="entry name" value="ET_IronSulfur_Cluster-Binding"/>
</dbReference>
<dbReference type="PANTHER" id="PTHR43177">
    <property type="entry name" value="PROTEIN NRFC"/>
    <property type="match status" value="1"/>
</dbReference>
<dbReference type="PROSITE" id="PS00198">
    <property type="entry name" value="4FE4S_FER_1"/>
    <property type="match status" value="1"/>
</dbReference>
<feature type="domain" description="4Fe-4S ferredoxin-type" evidence="5">
    <location>
        <begin position="4"/>
        <end position="34"/>
    </location>
</feature>
<gene>
    <name evidence="6" type="ORF">DMP10_04080</name>
</gene>
<feature type="domain" description="4Fe-4S ferredoxin-type" evidence="5">
    <location>
        <begin position="56"/>
        <end position="87"/>
    </location>
</feature>
<keyword evidence="2" id="KW-0479">Metal-binding</keyword>
<keyword evidence="7" id="KW-1185">Reference proteome</keyword>
<keyword evidence="1" id="KW-0004">4Fe-4S</keyword>
<feature type="domain" description="4Fe-4S ferredoxin-type" evidence="5">
    <location>
        <begin position="88"/>
        <end position="117"/>
    </location>
</feature>
<comment type="caution">
    <text evidence="6">The sequence shown here is derived from an EMBL/GenBank/DDBJ whole genome shotgun (WGS) entry which is preliminary data.</text>
</comment>
<evidence type="ECO:0000259" key="5">
    <source>
        <dbReference type="PROSITE" id="PS51379"/>
    </source>
</evidence>
<dbReference type="GO" id="GO:0046872">
    <property type="term" value="F:metal ion binding"/>
    <property type="evidence" value="ECO:0007669"/>
    <property type="project" value="UniProtKB-KW"/>
</dbReference>
<dbReference type="AlphaFoldDB" id="A0A3N0AVU7"/>